<comment type="caution">
    <text evidence="5">The sequence shown here is derived from an EMBL/GenBank/DDBJ whole genome shotgun (WGS) entry which is preliminary data.</text>
</comment>
<protein>
    <recommendedName>
        <fullName evidence="4">U1-type domain-containing protein</fullName>
    </recommendedName>
</protein>
<dbReference type="Proteomes" id="UP000437017">
    <property type="component" value="Unassembled WGS sequence"/>
</dbReference>
<dbReference type="PANTHER" id="PTHR13173:SF10">
    <property type="entry name" value="WW DOMAIN-BINDING PROTEIN 4"/>
    <property type="match status" value="1"/>
</dbReference>
<dbReference type="InterPro" id="IPR013085">
    <property type="entry name" value="U1-CZ_Znf_C2H2"/>
</dbReference>
<keyword evidence="6" id="KW-1185">Reference proteome</keyword>
<gene>
    <name evidence="5" type="ORF">E2I00_020047</name>
</gene>
<evidence type="ECO:0000256" key="3">
    <source>
        <dbReference type="ARBA" id="ARBA00022833"/>
    </source>
</evidence>
<organism evidence="5 6">
    <name type="scientific">Balaenoptera physalus</name>
    <name type="common">Fin whale</name>
    <name type="synonym">Balaena physalus</name>
    <dbReference type="NCBI Taxonomy" id="9770"/>
    <lineage>
        <taxon>Eukaryota</taxon>
        <taxon>Metazoa</taxon>
        <taxon>Chordata</taxon>
        <taxon>Craniata</taxon>
        <taxon>Vertebrata</taxon>
        <taxon>Euteleostomi</taxon>
        <taxon>Mammalia</taxon>
        <taxon>Eutheria</taxon>
        <taxon>Laurasiatheria</taxon>
        <taxon>Artiodactyla</taxon>
        <taxon>Whippomorpha</taxon>
        <taxon>Cetacea</taxon>
        <taxon>Mysticeti</taxon>
        <taxon>Balaenopteridae</taxon>
        <taxon>Balaenoptera</taxon>
    </lineage>
</organism>
<dbReference type="GO" id="GO:0000398">
    <property type="term" value="P:mRNA splicing, via spliceosome"/>
    <property type="evidence" value="ECO:0007669"/>
    <property type="project" value="InterPro"/>
</dbReference>
<dbReference type="Gene3D" id="3.30.160.60">
    <property type="entry name" value="Classic Zinc Finger"/>
    <property type="match status" value="1"/>
</dbReference>
<dbReference type="GO" id="GO:0071011">
    <property type="term" value="C:precatalytic spliceosome"/>
    <property type="evidence" value="ECO:0007669"/>
    <property type="project" value="TreeGrafter"/>
</dbReference>
<feature type="domain" description="U1-type" evidence="4">
    <location>
        <begin position="24"/>
        <end position="59"/>
    </location>
</feature>
<evidence type="ECO:0000259" key="4">
    <source>
        <dbReference type="SMART" id="SM00451"/>
    </source>
</evidence>
<dbReference type="EMBL" id="SGJD01002519">
    <property type="protein sequence ID" value="KAB0395315.1"/>
    <property type="molecule type" value="Genomic_DNA"/>
</dbReference>
<accession>A0A643C656</accession>
<dbReference type="InterPro" id="IPR003604">
    <property type="entry name" value="Matrin/U1-like-C_Znf_C2H2"/>
</dbReference>
<sequence length="81" mass="9402">MPQLGLGATRGAAGPVMEDYWKSQPKKFCDYYKCWRVDNRPSIELHARGKNHKENVAKRISEIKQKSLDTEAAMLQWRQLP</sequence>
<dbReference type="GO" id="GO:0003723">
    <property type="term" value="F:RNA binding"/>
    <property type="evidence" value="ECO:0007669"/>
    <property type="project" value="TreeGrafter"/>
</dbReference>
<dbReference type="InterPro" id="IPR040023">
    <property type="entry name" value="WBP4"/>
</dbReference>
<reference evidence="5 6" key="1">
    <citation type="journal article" date="2019" name="PLoS ONE">
        <title>Genomic analyses reveal an absence of contemporary introgressive admixture between fin whales and blue whales, despite known hybrids.</title>
        <authorList>
            <person name="Westbury M.V."/>
            <person name="Petersen B."/>
            <person name="Lorenzen E.D."/>
        </authorList>
    </citation>
    <scope>NUCLEOTIDE SEQUENCE [LARGE SCALE GENOMIC DNA]</scope>
    <source>
        <strain evidence="5">FinWhale-01</strain>
    </source>
</reference>
<dbReference type="PANTHER" id="PTHR13173">
    <property type="entry name" value="WW DOMAIN BINDING PROTEIN 4"/>
    <property type="match status" value="1"/>
</dbReference>
<evidence type="ECO:0000313" key="5">
    <source>
        <dbReference type="EMBL" id="KAB0395315.1"/>
    </source>
</evidence>
<dbReference type="GO" id="GO:0008270">
    <property type="term" value="F:zinc ion binding"/>
    <property type="evidence" value="ECO:0007669"/>
    <property type="project" value="UniProtKB-KW"/>
</dbReference>
<keyword evidence="2" id="KW-0863">Zinc-finger</keyword>
<dbReference type="OrthoDB" id="191651at2759"/>
<name>A0A643C656_BALPH</name>
<evidence type="ECO:0000313" key="6">
    <source>
        <dbReference type="Proteomes" id="UP000437017"/>
    </source>
</evidence>
<evidence type="ECO:0000256" key="2">
    <source>
        <dbReference type="ARBA" id="ARBA00022771"/>
    </source>
</evidence>
<dbReference type="Pfam" id="PF06220">
    <property type="entry name" value="zf-U1"/>
    <property type="match status" value="1"/>
</dbReference>
<keyword evidence="1" id="KW-0479">Metal-binding</keyword>
<proteinExistence type="predicted"/>
<dbReference type="SMART" id="SM00451">
    <property type="entry name" value="ZnF_U1"/>
    <property type="match status" value="1"/>
</dbReference>
<evidence type="ECO:0000256" key="1">
    <source>
        <dbReference type="ARBA" id="ARBA00022723"/>
    </source>
</evidence>
<keyword evidence="3" id="KW-0862">Zinc</keyword>
<dbReference type="AlphaFoldDB" id="A0A643C656"/>